<evidence type="ECO:0000313" key="3">
    <source>
        <dbReference type="Proteomes" id="UP000042958"/>
    </source>
</evidence>
<accession>A0A0F7TMQ3</accession>
<dbReference type="Proteomes" id="UP000042958">
    <property type="component" value="Unassembled WGS sequence"/>
</dbReference>
<keyword evidence="3" id="KW-1185">Reference proteome</keyword>
<dbReference type="EMBL" id="CDHK01000005">
    <property type="protein sequence ID" value="CEJ57156.1"/>
    <property type="molecule type" value="Genomic_DNA"/>
</dbReference>
<evidence type="ECO:0000313" key="2">
    <source>
        <dbReference type="EMBL" id="CEJ57156.1"/>
    </source>
</evidence>
<organism evidence="2 3">
    <name type="scientific">Penicillium brasilianum</name>
    <dbReference type="NCBI Taxonomy" id="104259"/>
    <lineage>
        <taxon>Eukaryota</taxon>
        <taxon>Fungi</taxon>
        <taxon>Dikarya</taxon>
        <taxon>Ascomycota</taxon>
        <taxon>Pezizomycotina</taxon>
        <taxon>Eurotiomycetes</taxon>
        <taxon>Eurotiomycetidae</taxon>
        <taxon>Eurotiales</taxon>
        <taxon>Aspergillaceae</taxon>
        <taxon>Penicillium</taxon>
    </lineage>
</organism>
<evidence type="ECO:0000256" key="1">
    <source>
        <dbReference type="SAM" id="MobiDB-lite"/>
    </source>
</evidence>
<gene>
    <name evidence="2" type="ORF">PMG11_05861</name>
</gene>
<reference evidence="3" key="1">
    <citation type="journal article" date="2015" name="Genome Announc.">
        <title>Draft genome sequence of the fungus Penicillium brasilianum MG11.</title>
        <authorList>
            <person name="Horn F."/>
            <person name="Linde J."/>
            <person name="Mattern D.J."/>
            <person name="Walther G."/>
            <person name="Guthke R."/>
            <person name="Brakhage A.A."/>
            <person name="Valiante V."/>
        </authorList>
    </citation>
    <scope>NUCLEOTIDE SEQUENCE [LARGE SCALE GENOMIC DNA]</scope>
    <source>
        <strain evidence="3">MG11</strain>
    </source>
</reference>
<dbReference type="AlphaFoldDB" id="A0A0F7TMQ3"/>
<sequence length="72" mass="7670">MSSKNPDLLEFGSQFSGIKTTGFPDQLSFADIKPKLGSTKSSPLPSLSALREKGSNSPSWPPLSASKSRRST</sequence>
<proteinExistence type="predicted"/>
<protein>
    <submittedName>
        <fullName evidence="2">Uncharacterized protein</fullName>
    </submittedName>
</protein>
<feature type="region of interest" description="Disordered" evidence="1">
    <location>
        <begin position="34"/>
        <end position="72"/>
    </location>
</feature>
<name>A0A0F7TMQ3_PENBI</name>